<reference evidence="1" key="1">
    <citation type="journal article" date="2020" name="Stud. Mycol.">
        <title>101 Dothideomycetes genomes: a test case for predicting lifestyles and emergence of pathogens.</title>
        <authorList>
            <person name="Haridas S."/>
            <person name="Albert R."/>
            <person name="Binder M."/>
            <person name="Bloem J."/>
            <person name="Labutti K."/>
            <person name="Salamov A."/>
            <person name="Andreopoulos B."/>
            <person name="Baker S."/>
            <person name="Barry K."/>
            <person name="Bills G."/>
            <person name="Bluhm B."/>
            <person name="Cannon C."/>
            <person name="Castanera R."/>
            <person name="Culley D."/>
            <person name="Daum C."/>
            <person name="Ezra D."/>
            <person name="Gonzalez J."/>
            <person name="Henrissat B."/>
            <person name="Kuo A."/>
            <person name="Liang C."/>
            <person name="Lipzen A."/>
            <person name="Lutzoni F."/>
            <person name="Magnuson J."/>
            <person name="Mondo S."/>
            <person name="Nolan M."/>
            <person name="Ohm R."/>
            <person name="Pangilinan J."/>
            <person name="Park H.-J."/>
            <person name="Ramirez L."/>
            <person name="Alfaro M."/>
            <person name="Sun H."/>
            <person name="Tritt A."/>
            <person name="Yoshinaga Y."/>
            <person name="Zwiers L.-H."/>
            <person name="Turgeon B."/>
            <person name="Goodwin S."/>
            <person name="Spatafora J."/>
            <person name="Crous P."/>
            <person name="Grigoriev I."/>
        </authorList>
    </citation>
    <scope>NUCLEOTIDE SEQUENCE</scope>
    <source>
        <strain evidence="1">CBS 107.79</strain>
    </source>
</reference>
<organism evidence="1 2">
    <name type="scientific">Bimuria novae-zelandiae CBS 107.79</name>
    <dbReference type="NCBI Taxonomy" id="1447943"/>
    <lineage>
        <taxon>Eukaryota</taxon>
        <taxon>Fungi</taxon>
        <taxon>Dikarya</taxon>
        <taxon>Ascomycota</taxon>
        <taxon>Pezizomycotina</taxon>
        <taxon>Dothideomycetes</taxon>
        <taxon>Pleosporomycetidae</taxon>
        <taxon>Pleosporales</taxon>
        <taxon>Massarineae</taxon>
        <taxon>Didymosphaeriaceae</taxon>
        <taxon>Bimuria</taxon>
    </lineage>
</organism>
<evidence type="ECO:0000313" key="1">
    <source>
        <dbReference type="EMBL" id="KAF1978482.1"/>
    </source>
</evidence>
<dbReference type="Proteomes" id="UP000800036">
    <property type="component" value="Unassembled WGS sequence"/>
</dbReference>
<dbReference type="AlphaFoldDB" id="A0A6A5VRZ6"/>
<dbReference type="EMBL" id="ML976660">
    <property type="protein sequence ID" value="KAF1978482.1"/>
    <property type="molecule type" value="Genomic_DNA"/>
</dbReference>
<protein>
    <submittedName>
        <fullName evidence="1">Uncharacterized protein</fullName>
    </submittedName>
</protein>
<gene>
    <name evidence="1" type="ORF">BU23DRAFT_225461</name>
</gene>
<sequence length="171" mass="18974">MSSIKPLRQEPWAVEISRRRTRRTGGSGSLFAALLLISWPLRCPRDWGAYVHPSRPDCSAMFGIAYAIERCFWRLRNARLLHTQTRTAARYACEPVPYFAQSQAVASSRKQSQCQCKRTFVSVRWPPAPGTGGEGLRYLVLINTAGLLASAIVVVARADLPPEASMEIVAV</sequence>
<evidence type="ECO:0000313" key="2">
    <source>
        <dbReference type="Proteomes" id="UP000800036"/>
    </source>
</evidence>
<keyword evidence="2" id="KW-1185">Reference proteome</keyword>
<accession>A0A6A5VRZ6</accession>
<proteinExistence type="predicted"/>
<name>A0A6A5VRZ6_9PLEO</name>